<dbReference type="SUPFAM" id="SSF53850">
    <property type="entry name" value="Periplasmic binding protein-like II"/>
    <property type="match status" value="1"/>
</dbReference>
<dbReference type="InterPro" id="IPR004872">
    <property type="entry name" value="Lipoprotein_NlpA"/>
</dbReference>
<feature type="chain" id="PRO_5016311328" description="Lipoprotein" evidence="8">
    <location>
        <begin position="30"/>
        <end position="297"/>
    </location>
</feature>
<name>A0A318S5C1_WILLI</name>
<keyword evidence="4" id="KW-0564">Palmitate</keyword>
<protein>
    <recommendedName>
        <fullName evidence="6">Lipoprotein</fullName>
    </recommendedName>
</protein>
<evidence type="ECO:0000256" key="4">
    <source>
        <dbReference type="ARBA" id="ARBA00023139"/>
    </source>
</evidence>
<evidence type="ECO:0000256" key="3">
    <source>
        <dbReference type="ARBA" id="ARBA00023136"/>
    </source>
</evidence>
<keyword evidence="2 8" id="KW-0732">Signal</keyword>
<keyword evidence="10" id="KW-1185">Reference proteome</keyword>
<accession>A0A318S5C1</accession>
<evidence type="ECO:0000256" key="7">
    <source>
        <dbReference type="PIRSR" id="PIRSR002854-1"/>
    </source>
</evidence>
<dbReference type="Proteomes" id="UP000247591">
    <property type="component" value="Unassembled WGS sequence"/>
</dbReference>
<evidence type="ECO:0000313" key="9">
    <source>
        <dbReference type="EMBL" id="PYE19339.1"/>
    </source>
</evidence>
<comment type="similarity">
    <text evidence="6">Belongs to the nlpA lipoprotein family.</text>
</comment>
<keyword evidence="3" id="KW-0472">Membrane</keyword>
<dbReference type="GO" id="GO:0016020">
    <property type="term" value="C:membrane"/>
    <property type="evidence" value="ECO:0007669"/>
    <property type="project" value="UniProtKB-SubCell"/>
</dbReference>
<feature type="lipid moiety-binding region" description="S-diacylglycerol cysteine" evidence="7">
    <location>
        <position position="30"/>
    </location>
</feature>
<evidence type="ECO:0000256" key="8">
    <source>
        <dbReference type="SAM" id="SignalP"/>
    </source>
</evidence>
<keyword evidence="5 6" id="KW-0449">Lipoprotein</keyword>
<evidence type="ECO:0000256" key="6">
    <source>
        <dbReference type="PIRNR" id="PIRNR002854"/>
    </source>
</evidence>
<feature type="signal peptide" evidence="8">
    <location>
        <begin position="1"/>
        <end position="29"/>
    </location>
</feature>
<proteinExistence type="inferred from homology"/>
<dbReference type="PANTHER" id="PTHR30429">
    <property type="entry name" value="D-METHIONINE-BINDING LIPOPROTEIN METQ"/>
    <property type="match status" value="1"/>
</dbReference>
<gene>
    <name evidence="9" type="ORF">DFR67_103251</name>
</gene>
<sequence>MKRKVTSVMRLKRLALLLVVPLFALGVAACGSDDSDTIKIGVADASESYWNVFTQKASDEGIDVELVNFTDYNQPNPALAEGELQLNEFQHLLYLATYNAKNNQSLVPIGATAVYPLPLYSTKHTSVDQIPQGGSVVIPNDPTNQARGLLVLAQAGLISLKNGGSAFSTLADIDEAASKVKVTAVDAGQTAQSLDSVDAAIVNNNYATSANLGADKVIAQDDPNSDIAKPYINAFVAREQDKDNADYLKLAEIYHDPEVEAAAKKDLGDSGVFKTNPPTELQELTKELEAQVDTSGA</sequence>
<organism evidence="9 10">
    <name type="scientific">Williamsia limnetica</name>
    <dbReference type="NCBI Taxonomy" id="882452"/>
    <lineage>
        <taxon>Bacteria</taxon>
        <taxon>Bacillati</taxon>
        <taxon>Actinomycetota</taxon>
        <taxon>Actinomycetes</taxon>
        <taxon>Mycobacteriales</taxon>
        <taxon>Nocardiaceae</taxon>
        <taxon>Williamsia</taxon>
    </lineage>
</organism>
<evidence type="ECO:0000256" key="5">
    <source>
        <dbReference type="ARBA" id="ARBA00023288"/>
    </source>
</evidence>
<dbReference type="Gene3D" id="3.40.190.10">
    <property type="entry name" value="Periplasmic binding protein-like II"/>
    <property type="match status" value="2"/>
</dbReference>
<comment type="caution">
    <text evidence="9">The sequence shown here is derived from an EMBL/GenBank/DDBJ whole genome shotgun (WGS) entry which is preliminary data.</text>
</comment>
<dbReference type="EMBL" id="QJSP01000003">
    <property type="protein sequence ID" value="PYE19339.1"/>
    <property type="molecule type" value="Genomic_DNA"/>
</dbReference>
<evidence type="ECO:0000256" key="1">
    <source>
        <dbReference type="ARBA" id="ARBA00004635"/>
    </source>
</evidence>
<dbReference type="AlphaFoldDB" id="A0A318S5C1"/>
<dbReference type="Pfam" id="PF03180">
    <property type="entry name" value="Lipoprotein_9"/>
    <property type="match status" value="1"/>
</dbReference>
<evidence type="ECO:0000313" key="10">
    <source>
        <dbReference type="Proteomes" id="UP000247591"/>
    </source>
</evidence>
<dbReference type="PANTHER" id="PTHR30429:SF3">
    <property type="entry name" value="LIPOPROTEIN"/>
    <property type="match status" value="1"/>
</dbReference>
<comment type="subcellular location">
    <subcellularLocation>
        <location evidence="1">Membrane</location>
        <topology evidence="1">Lipid-anchor</topology>
    </subcellularLocation>
</comment>
<dbReference type="PROSITE" id="PS51257">
    <property type="entry name" value="PROKAR_LIPOPROTEIN"/>
    <property type="match status" value="1"/>
</dbReference>
<reference evidence="9 10" key="1">
    <citation type="submission" date="2018-06" db="EMBL/GenBank/DDBJ databases">
        <title>Genomic Encyclopedia of Type Strains, Phase IV (KMG-IV): sequencing the most valuable type-strain genomes for metagenomic binning, comparative biology and taxonomic classification.</title>
        <authorList>
            <person name="Goeker M."/>
        </authorList>
    </citation>
    <scope>NUCLEOTIDE SEQUENCE [LARGE SCALE GENOMIC DNA]</scope>
    <source>
        <strain evidence="9 10">DSM 45521</strain>
    </source>
</reference>
<dbReference type="PIRSF" id="PIRSF002854">
    <property type="entry name" value="MetQ"/>
    <property type="match status" value="1"/>
</dbReference>
<evidence type="ECO:0000256" key="2">
    <source>
        <dbReference type="ARBA" id="ARBA00022729"/>
    </source>
</evidence>